<dbReference type="PANTHER" id="PTHR42810">
    <property type="entry name" value="PURINE PERMEASE C1399.01C-RELATED"/>
    <property type="match status" value="1"/>
</dbReference>
<keyword evidence="4" id="KW-0812">Transmembrane</keyword>
<dbReference type="InterPro" id="IPR006043">
    <property type="entry name" value="NCS2"/>
</dbReference>
<dbReference type="OrthoDB" id="9779092at2"/>
<dbReference type="InterPro" id="IPR006042">
    <property type="entry name" value="Xan_ur_permease"/>
</dbReference>
<dbReference type="KEGG" id="lbt:AYR52_04150"/>
<evidence type="ECO:0000256" key="3">
    <source>
        <dbReference type="ARBA" id="ARBA00022448"/>
    </source>
</evidence>
<evidence type="ECO:0000313" key="7">
    <source>
        <dbReference type="EMBL" id="ANK62933.1"/>
    </source>
</evidence>
<protein>
    <submittedName>
        <fullName evidence="7">Uracil permease</fullName>
    </submittedName>
</protein>
<sequence>MEEDKKNRRVVLDIHDRPKPLQWFGLSLQHLFAMFGSTVLVPILVGINPGIALISSGIGTLVYMLVTQAKIPAYLGSSFAFIVAMQVLMKSDGYPAIAQGSIAVGLVYLIVALLIRRIGSSWIDRVLPPIVVGPVVMVIGLSLAGNAAKDAMMNSGHYDLKFFVVALVTLALTIAFNMFTKGFLSLIPILLGIVGGYIVAVLFGIVNFTPVLNAHWFAMPAFEIPFVSYKPKFYLGAILGMAPIAFVTMTEHMGHVMVLDKLTNRNFFKDPGLHRTLSGDGLASIIAGFIGGPPVTSYGENIGVLAITRVHSVFVLGGAAVLAIIFGFIGKISALIMSIPSPVIGGISFLLFGVIAANGLRILIDNRVNFDEKRNLMIASTILVIGIGGAYLQLGNFQLTGVALATILGILLNLILPKQALNEVEDNDDESTR</sequence>
<dbReference type="AlphaFoldDB" id="A0A192H3V2"/>
<keyword evidence="5" id="KW-1133">Transmembrane helix</keyword>
<evidence type="ECO:0000256" key="4">
    <source>
        <dbReference type="ARBA" id="ARBA00022692"/>
    </source>
</evidence>
<keyword evidence="8" id="KW-1185">Reference proteome</keyword>
<reference evidence="7 8" key="1">
    <citation type="submission" date="2016-03" db="EMBL/GenBank/DDBJ databases">
        <title>Pediococcus and Lactobacillus from brewery environment - whole genome sequencing and assembly.</title>
        <authorList>
            <person name="Behr J."/>
            <person name="Geissler A.J."/>
            <person name="Vogel R.F."/>
        </authorList>
    </citation>
    <scope>NUCLEOTIDE SEQUENCE [LARGE SCALE GENOMIC DNA]</scope>
    <source>
        <strain evidence="7 8">TMW 1.1989</strain>
    </source>
</reference>
<dbReference type="PROSITE" id="PS01116">
    <property type="entry name" value="XANTH_URACIL_PERMASE"/>
    <property type="match status" value="1"/>
</dbReference>
<dbReference type="RefSeq" id="WP_068224237.1">
    <property type="nucleotide sequence ID" value="NZ_CP014623.1"/>
</dbReference>
<dbReference type="GO" id="GO:0005886">
    <property type="term" value="C:plasma membrane"/>
    <property type="evidence" value="ECO:0007669"/>
    <property type="project" value="UniProtKB-ARBA"/>
</dbReference>
<dbReference type="Proteomes" id="UP000078582">
    <property type="component" value="Chromosome"/>
</dbReference>
<accession>A0A192H3V2</accession>
<evidence type="ECO:0000256" key="6">
    <source>
        <dbReference type="ARBA" id="ARBA00023136"/>
    </source>
</evidence>
<name>A0A192H3V2_9LACO</name>
<dbReference type="Pfam" id="PF00860">
    <property type="entry name" value="Xan_ur_permease"/>
    <property type="match status" value="1"/>
</dbReference>
<evidence type="ECO:0000256" key="2">
    <source>
        <dbReference type="ARBA" id="ARBA00008821"/>
    </source>
</evidence>
<evidence type="ECO:0000313" key="8">
    <source>
        <dbReference type="Proteomes" id="UP000078582"/>
    </source>
</evidence>
<dbReference type="EMBL" id="CP014873">
    <property type="protein sequence ID" value="ANK62933.1"/>
    <property type="molecule type" value="Genomic_DNA"/>
</dbReference>
<dbReference type="GO" id="GO:0042907">
    <property type="term" value="F:xanthine transmembrane transporter activity"/>
    <property type="evidence" value="ECO:0007669"/>
    <property type="project" value="TreeGrafter"/>
</dbReference>
<keyword evidence="3" id="KW-0813">Transport</keyword>
<comment type="subcellular location">
    <subcellularLocation>
        <location evidence="1">Membrane</location>
        <topology evidence="1">Multi-pass membrane protein</topology>
    </subcellularLocation>
</comment>
<organism evidence="7 8">
    <name type="scientific">Loigolactobacillus backii</name>
    <dbReference type="NCBI Taxonomy" id="375175"/>
    <lineage>
        <taxon>Bacteria</taxon>
        <taxon>Bacillati</taxon>
        <taxon>Bacillota</taxon>
        <taxon>Bacilli</taxon>
        <taxon>Lactobacillales</taxon>
        <taxon>Lactobacillaceae</taxon>
        <taxon>Loigolactobacillus</taxon>
    </lineage>
</organism>
<dbReference type="NCBIfam" id="TIGR00801">
    <property type="entry name" value="ncs2"/>
    <property type="match status" value="1"/>
</dbReference>
<evidence type="ECO:0000256" key="5">
    <source>
        <dbReference type="ARBA" id="ARBA00022989"/>
    </source>
</evidence>
<dbReference type="GeneID" id="42982444"/>
<gene>
    <name evidence="7" type="ORF">AYR53_09265</name>
</gene>
<comment type="similarity">
    <text evidence="2">Belongs to the nucleobase:cation symporter-2 (NCS2) (TC 2.A.40) family.</text>
</comment>
<dbReference type="STRING" id="375175.AYR53_09265"/>
<evidence type="ECO:0000256" key="1">
    <source>
        <dbReference type="ARBA" id="ARBA00004141"/>
    </source>
</evidence>
<keyword evidence="6" id="KW-0472">Membrane</keyword>
<dbReference type="PANTHER" id="PTHR42810:SF2">
    <property type="entry name" value="PURINE PERMEASE C1399.01C-RELATED"/>
    <property type="match status" value="1"/>
</dbReference>
<proteinExistence type="inferred from homology"/>